<proteinExistence type="predicted"/>
<evidence type="ECO:0000313" key="3">
    <source>
        <dbReference type="EMBL" id="MDH5830626.1"/>
    </source>
</evidence>
<protein>
    <recommendedName>
        <fullName evidence="5">Sodium:solute symporter family protein</fullName>
    </recommendedName>
</protein>
<dbReference type="RefSeq" id="WP_280601400.1">
    <property type="nucleotide sequence ID" value="NZ_JARXRN010000022.1"/>
</dbReference>
<comment type="caution">
    <text evidence="3">The sequence shown here is derived from an EMBL/GenBank/DDBJ whole genome shotgun (WGS) entry which is preliminary data.</text>
</comment>
<evidence type="ECO:0000256" key="2">
    <source>
        <dbReference type="SAM" id="Phobius"/>
    </source>
</evidence>
<feature type="region of interest" description="Disordered" evidence="1">
    <location>
        <begin position="71"/>
        <end position="94"/>
    </location>
</feature>
<keyword evidence="2" id="KW-0472">Membrane</keyword>
<reference evidence="3 4" key="1">
    <citation type="submission" date="2023-04" db="EMBL/GenBank/DDBJ databases">
        <title>Luteimonas sp. M1R5S18.</title>
        <authorList>
            <person name="Sun J.-Q."/>
        </authorList>
    </citation>
    <scope>NUCLEOTIDE SEQUENCE [LARGE SCALE GENOMIC DNA]</scope>
    <source>
        <strain evidence="3 4">M1R5S18</strain>
    </source>
</reference>
<keyword evidence="4" id="KW-1185">Reference proteome</keyword>
<feature type="transmembrane region" description="Helical" evidence="2">
    <location>
        <begin position="198"/>
        <end position="215"/>
    </location>
</feature>
<accession>A0ABT6JKN6</accession>
<evidence type="ECO:0008006" key="5">
    <source>
        <dbReference type="Google" id="ProtNLM"/>
    </source>
</evidence>
<feature type="non-terminal residue" evidence="3">
    <location>
        <position position="1"/>
    </location>
</feature>
<keyword evidence="2" id="KW-0812">Transmembrane</keyword>
<dbReference type="Proteomes" id="UP001156831">
    <property type="component" value="Unassembled WGS sequence"/>
</dbReference>
<name>A0ABT6JKN6_9GAMM</name>
<evidence type="ECO:0000256" key="1">
    <source>
        <dbReference type="SAM" id="MobiDB-lite"/>
    </source>
</evidence>
<gene>
    <name evidence="3" type="ORF">QFW80_08880</name>
</gene>
<sequence length="278" mass="29411">ALGGTLQCRAIECRRNRIGQRAAIIFGFGQVVASAPGQFVAAGFGWLDSGVAIGPSIAGFGQVRGQVPGRRTQAPLASATSQAKSLPHPGFRRSVPPNSSFKPTPLRYTKHMAGRACHVLCSTTRRGLTQALGPTRDTAMALRWSLMVVVVIASFVVAGFVGAFVAEALGLWFVPSIGFIAAFAVVLATYLSAPTRKLTSALVAMLVGAVVAWLLVQPSYFPASYGEGLAYEPTYLPIVVTYVGGLLGLLVSTLLHRWVGPNNSIKPTPLRGAAYFRR</sequence>
<evidence type="ECO:0000313" key="4">
    <source>
        <dbReference type="Proteomes" id="UP001156831"/>
    </source>
</evidence>
<feature type="transmembrane region" description="Helical" evidence="2">
    <location>
        <begin position="172"/>
        <end position="191"/>
    </location>
</feature>
<keyword evidence="2" id="KW-1133">Transmembrane helix</keyword>
<organism evidence="3 4">
    <name type="scientific">Luteimonas rhizosphaericola</name>
    <dbReference type="NCBI Taxonomy" id="3042024"/>
    <lineage>
        <taxon>Bacteria</taxon>
        <taxon>Pseudomonadati</taxon>
        <taxon>Pseudomonadota</taxon>
        <taxon>Gammaproteobacteria</taxon>
        <taxon>Lysobacterales</taxon>
        <taxon>Lysobacteraceae</taxon>
        <taxon>Luteimonas</taxon>
    </lineage>
</organism>
<dbReference type="EMBL" id="JARXRN010000022">
    <property type="protein sequence ID" value="MDH5830626.1"/>
    <property type="molecule type" value="Genomic_DNA"/>
</dbReference>
<feature type="transmembrane region" description="Helical" evidence="2">
    <location>
        <begin position="235"/>
        <end position="255"/>
    </location>
</feature>
<feature type="transmembrane region" description="Helical" evidence="2">
    <location>
        <begin position="144"/>
        <end position="166"/>
    </location>
</feature>